<dbReference type="InterPro" id="IPR001119">
    <property type="entry name" value="SLH_dom"/>
</dbReference>
<dbReference type="PANTHER" id="PTHR43308">
    <property type="entry name" value="OUTER MEMBRANE PROTEIN ALPHA-RELATED"/>
    <property type="match status" value="1"/>
</dbReference>
<comment type="caution">
    <text evidence="4">The sequence shown here is derived from an EMBL/GenBank/DDBJ whole genome shotgun (WGS) entry which is preliminary data.</text>
</comment>
<gene>
    <name evidence="4" type="ORF">RVY80_04575</name>
</gene>
<evidence type="ECO:0000256" key="2">
    <source>
        <dbReference type="SAM" id="SignalP"/>
    </source>
</evidence>
<protein>
    <submittedName>
        <fullName evidence="4">S-layer homology domain-containing protein</fullName>
    </submittedName>
</protein>
<dbReference type="PANTHER" id="PTHR43308:SF5">
    <property type="entry name" value="S-LAYER PROTEIN _ PEPTIDOGLYCAN ENDO-BETA-N-ACETYLGLUCOSAMINIDASE"/>
    <property type="match status" value="1"/>
</dbReference>
<feature type="signal peptide" evidence="2">
    <location>
        <begin position="1"/>
        <end position="25"/>
    </location>
</feature>
<feature type="domain" description="SLH" evidence="3">
    <location>
        <begin position="130"/>
        <end position="193"/>
    </location>
</feature>
<feature type="domain" description="SLH" evidence="3">
    <location>
        <begin position="200"/>
        <end position="263"/>
    </location>
</feature>
<dbReference type="Proteomes" id="UP001272515">
    <property type="component" value="Unassembled WGS sequence"/>
</dbReference>
<reference evidence="4 5" key="1">
    <citation type="submission" date="2023-10" db="EMBL/GenBank/DDBJ databases">
        <title>Veillonella sp. nov., isolated from a pig farm feces dump.</title>
        <authorList>
            <person name="Chang Y.-H."/>
        </authorList>
    </citation>
    <scope>NUCLEOTIDE SEQUENCE [LARGE SCALE GENOMIC DNA]</scope>
    <source>
        <strain evidence="4 5">YH-vei2233</strain>
    </source>
</reference>
<dbReference type="Pfam" id="PF00395">
    <property type="entry name" value="SLH"/>
    <property type="match status" value="3"/>
</dbReference>
<evidence type="ECO:0000256" key="1">
    <source>
        <dbReference type="SAM" id="MobiDB-lite"/>
    </source>
</evidence>
<feature type="chain" id="PRO_5045292452" evidence="2">
    <location>
        <begin position="26"/>
        <end position="519"/>
    </location>
</feature>
<organism evidence="4 5">
    <name type="scientific">Veillonella absiana</name>
    <dbReference type="NCBI Taxonomy" id="3079305"/>
    <lineage>
        <taxon>Bacteria</taxon>
        <taxon>Bacillati</taxon>
        <taxon>Bacillota</taxon>
        <taxon>Negativicutes</taxon>
        <taxon>Veillonellales</taxon>
        <taxon>Veillonellaceae</taxon>
        <taxon>Veillonella</taxon>
    </lineage>
</organism>
<proteinExistence type="predicted"/>
<dbReference type="EMBL" id="JAWJZB010000004">
    <property type="protein sequence ID" value="MDV5088123.1"/>
    <property type="molecule type" value="Genomic_DNA"/>
</dbReference>
<dbReference type="InterPro" id="IPR051465">
    <property type="entry name" value="Cell_Envelope_Struct_Comp"/>
</dbReference>
<keyword evidence="2" id="KW-0732">Signal</keyword>
<sequence>MKISNLSLALTLAITLGTTFTVAHAETASTSNTPYAYVKDTDAIAKTATPVTLSSIKADPTATTMQDNSTETVSNESQNSTLIAAQAATSTATSTIANENSTTVATTEKVTADTKTAAKATAPLIKKEDLPAGVYTDTLSHWSRTPVQYMSNKGYISGFSDGSFQPNEPITREQVAAIYSKILKSKVSEKELSKLTTKAQDVTYSDVTNDQWSAEPITLVSAAGIMEGTSKTNFKPAETLTREEFAVTAANLAKELNLKSKSKVDKVTFKDGASINKSAKASIDTLAREGFIASGDSVMFRPTGEISRAEASTILYRMVSNNPIKVSEKTTADGASTATVAETTNPAKVDNMTDSTNTTATPTQSTSKSTKATTVAALTEKQQVSLEDKVFTELNKLYKTPEDFQKYGVMYWRDNTLHVALKSDTDIATTQANLASRNDSTINKYVFVEPSQYSQLEYDTIDSNFRKYYATHEKTGQILATFPDVENNQLYAVVSTATATTQQNVVKAFGDKVKMSVKH</sequence>
<name>A0ABU3Z894_9FIRM</name>
<evidence type="ECO:0000259" key="3">
    <source>
        <dbReference type="PROSITE" id="PS51272"/>
    </source>
</evidence>
<evidence type="ECO:0000313" key="4">
    <source>
        <dbReference type="EMBL" id="MDV5088123.1"/>
    </source>
</evidence>
<feature type="region of interest" description="Disordered" evidence="1">
    <location>
        <begin position="348"/>
        <end position="368"/>
    </location>
</feature>
<evidence type="ECO:0000313" key="5">
    <source>
        <dbReference type="Proteomes" id="UP001272515"/>
    </source>
</evidence>
<dbReference type="PROSITE" id="PS51272">
    <property type="entry name" value="SLH"/>
    <property type="match status" value="3"/>
</dbReference>
<dbReference type="RefSeq" id="WP_317329796.1">
    <property type="nucleotide sequence ID" value="NZ_JAWJZA010000002.1"/>
</dbReference>
<feature type="domain" description="SLH" evidence="3">
    <location>
        <begin position="266"/>
        <end position="329"/>
    </location>
</feature>
<keyword evidence="5" id="KW-1185">Reference proteome</keyword>
<feature type="compositionally biased region" description="Low complexity" evidence="1">
    <location>
        <begin position="353"/>
        <end position="368"/>
    </location>
</feature>
<accession>A0ABU3Z894</accession>